<dbReference type="SMART" id="SM00248">
    <property type="entry name" value="ANK"/>
    <property type="match status" value="5"/>
</dbReference>
<dbReference type="Pfam" id="PF13637">
    <property type="entry name" value="Ank_4"/>
    <property type="match status" value="1"/>
</dbReference>
<dbReference type="SUPFAM" id="SSF48403">
    <property type="entry name" value="Ankyrin repeat"/>
    <property type="match status" value="1"/>
</dbReference>
<dbReference type="PRINTS" id="PR01415">
    <property type="entry name" value="ANKYRIN"/>
</dbReference>
<evidence type="ECO:0000256" key="3">
    <source>
        <dbReference type="PROSITE-ProRule" id="PRU00023"/>
    </source>
</evidence>
<protein>
    <submittedName>
        <fullName evidence="4">Uncharacterized protein</fullName>
    </submittedName>
</protein>
<dbReference type="GO" id="GO:0000976">
    <property type="term" value="F:transcription cis-regulatory region binding"/>
    <property type="evidence" value="ECO:0007669"/>
    <property type="project" value="TreeGrafter"/>
</dbReference>
<comment type="caution">
    <text evidence="4">The sequence shown here is derived from an EMBL/GenBank/DDBJ whole genome shotgun (WGS) entry which is preliminary data.</text>
</comment>
<dbReference type="Pfam" id="PF12796">
    <property type="entry name" value="Ank_2"/>
    <property type="match status" value="1"/>
</dbReference>
<feature type="repeat" description="ANK" evidence="3">
    <location>
        <begin position="57"/>
        <end position="89"/>
    </location>
</feature>
<name>A0A250X3T4_9CHLO</name>
<feature type="repeat" description="ANK" evidence="3">
    <location>
        <begin position="193"/>
        <end position="225"/>
    </location>
</feature>
<gene>
    <name evidence="4" type="ORF">CEUSTIGMA_g5180.t1</name>
</gene>
<dbReference type="PROSITE" id="PS50297">
    <property type="entry name" value="ANK_REP_REGION"/>
    <property type="match status" value="3"/>
</dbReference>
<evidence type="ECO:0000256" key="2">
    <source>
        <dbReference type="ARBA" id="ARBA00023043"/>
    </source>
</evidence>
<dbReference type="InterPro" id="IPR050663">
    <property type="entry name" value="Ankyrin-SOCS_Box"/>
</dbReference>
<sequence>MSVASGQQGVPQNVSDNVQLVSDKIFEAVRGSNMNATAVGLEKGMAAVSIHHSKPTEPGALLIAAAKGGNLNVVKDLLDKGADKEAMDENEGTALHYAAEEGYKDVVALLIEKGANKEAKDKKYRCTALHYAAMKGHKDVVALLIEKGANKEANNDQEYGCMAPHYAAYSGHKDVVDALLIEKGSNKAAKSNNGGTALHYAAVRGHKDVVALLIDKGADKEAKDQAASSERLHVKHRNRVICSRRSNRRNGEINISE</sequence>
<dbReference type="EMBL" id="BEGY01000027">
    <property type="protein sequence ID" value="GAX77737.1"/>
    <property type="molecule type" value="Genomic_DNA"/>
</dbReference>
<evidence type="ECO:0000313" key="4">
    <source>
        <dbReference type="EMBL" id="GAX77737.1"/>
    </source>
</evidence>
<dbReference type="STRING" id="1157962.A0A250X3T4"/>
<dbReference type="OrthoDB" id="541408at2759"/>
<dbReference type="InterPro" id="IPR002110">
    <property type="entry name" value="Ankyrin_rpt"/>
</dbReference>
<dbReference type="GO" id="GO:0005634">
    <property type="term" value="C:nucleus"/>
    <property type="evidence" value="ECO:0007669"/>
    <property type="project" value="TreeGrafter"/>
</dbReference>
<dbReference type="Gene3D" id="1.25.40.20">
    <property type="entry name" value="Ankyrin repeat-containing domain"/>
    <property type="match status" value="3"/>
</dbReference>
<dbReference type="PANTHER" id="PTHR24193:SF121">
    <property type="entry name" value="ADA2A-CONTAINING COMPLEX COMPONENT 3, ISOFORM D"/>
    <property type="match status" value="1"/>
</dbReference>
<reference evidence="4 5" key="1">
    <citation type="submission" date="2017-08" db="EMBL/GenBank/DDBJ databases">
        <title>Acidophilic green algal genome provides insights into adaptation to an acidic environment.</title>
        <authorList>
            <person name="Hirooka S."/>
            <person name="Hirose Y."/>
            <person name="Kanesaki Y."/>
            <person name="Higuchi S."/>
            <person name="Fujiwara T."/>
            <person name="Onuma R."/>
            <person name="Era A."/>
            <person name="Ohbayashi R."/>
            <person name="Uzuka A."/>
            <person name="Nozaki H."/>
            <person name="Yoshikawa H."/>
            <person name="Miyagishima S.Y."/>
        </authorList>
    </citation>
    <scope>NUCLEOTIDE SEQUENCE [LARGE SCALE GENOMIC DNA]</scope>
    <source>
        <strain evidence="4 5">NIES-2499</strain>
    </source>
</reference>
<organism evidence="4 5">
    <name type="scientific">Chlamydomonas eustigma</name>
    <dbReference type="NCBI Taxonomy" id="1157962"/>
    <lineage>
        <taxon>Eukaryota</taxon>
        <taxon>Viridiplantae</taxon>
        <taxon>Chlorophyta</taxon>
        <taxon>core chlorophytes</taxon>
        <taxon>Chlorophyceae</taxon>
        <taxon>CS clade</taxon>
        <taxon>Chlamydomonadales</taxon>
        <taxon>Chlamydomonadaceae</taxon>
        <taxon>Chlamydomonas</taxon>
    </lineage>
</organism>
<keyword evidence="2 3" id="KW-0040">ANK repeat</keyword>
<dbReference type="InterPro" id="IPR036770">
    <property type="entry name" value="Ankyrin_rpt-contain_sf"/>
</dbReference>
<evidence type="ECO:0000256" key="1">
    <source>
        <dbReference type="ARBA" id="ARBA00022737"/>
    </source>
</evidence>
<dbReference type="PANTHER" id="PTHR24193">
    <property type="entry name" value="ANKYRIN REPEAT PROTEIN"/>
    <property type="match status" value="1"/>
</dbReference>
<evidence type="ECO:0000313" key="5">
    <source>
        <dbReference type="Proteomes" id="UP000232323"/>
    </source>
</evidence>
<keyword evidence="1" id="KW-0677">Repeat</keyword>
<dbReference type="PROSITE" id="PS50088">
    <property type="entry name" value="ANK_REPEAT"/>
    <property type="match status" value="4"/>
</dbReference>
<keyword evidence="5" id="KW-1185">Reference proteome</keyword>
<dbReference type="GO" id="GO:0045944">
    <property type="term" value="P:positive regulation of transcription by RNA polymerase II"/>
    <property type="evidence" value="ECO:0007669"/>
    <property type="project" value="TreeGrafter"/>
</dbReference>
<dbReference type="AlphaFoldDB" id="A0A250X3T4"/>
<dbReference type="Proteomes" id="UP000232323">
    <property type="component" value="Unassembled WGS sequence"/>
</dbReference>
<proteinExistence type="predicted"/>
<feature type="repeat" description="ANK" evidence="3">
    <location>
        <begin position="90"/>
        <end position="122"/>
    </location>
</feature>
<accession>A0A250X3T4</accession>
<feature type="repeat" description="ANK" evidence="3">
    <location>
        <begin position="124"/>
        <end position="156"/>
    </location>
</feature>